<dbReference type="Proteomes" id="UP000256304">
    <property type="component" value="Unassembled WGS sequence"/>
</dbReference>
<dbReference type="AlphaFoldDB" id="A0A3D9S9C4"/>
<dbReference type="EMBL" id="QTTN01000009">
    <property type="protein sequence ID" value="REE87406.1"/>
    <property type="molecule type" value="Genomic_DNA"/>
</dbReference>
<comment type="caution">
    <text evidence="1">The sequence shown here is derived from an EMBL/GenBank/DDBJ whole genome shotgun (WGS) entry which is preliminary data.</text>
</comment>
<name>A0A3D9S9C4_9BACL</name>
<evidence type="ECO:0000313" key="2">
    <source>
        <dbReference type="Proteomes" id="UP000256304"/>
    </source>
</evidence>
<reference evidence="1 2" key="1">
    <citation type="submission" date="2018-08" db="EMBL/GenBank/DDBJ databases">
        <title>Genomic Encyclopedia of Type Strains, Phase III (KMG-III): the genomes of soil and plant-associated and newly described type strains.</title>
        <authorList>
            <person name="Whitman W."/>
        </authorList>
    </citation>
    <scope>NUCLEOTIDE SEQUENCE [LARGE SCALE GENOMIC DNA]</scope>
    <source>
        <strain evidence="1 2">CGMCC 1.10966</strain>
    </source>
</reference>
<evidence type="ECO:0000313" key="1">
    <source>
        <dbReference type="EMBL" id="REE87406.1"/>
    </source>
</evidence>
<dbReference type="RefSeq" id="WP_181909494.1">
    <property type="nucleotide sequence ID" value="NZ_QTTN01000009.1"/>
</dbReference>
<accession>A0A3D9S9C4</accession>
<keyword evidence="2" id="KW-1185">Reference proteome</keyword>
<proteinExistence type="predicted"/>
<gene>
    <name evidence="1" type="ORF">A8990_10951</name>
</gene>
<organism evidence="1 2">
    <name type="scientific">Paenibacillus taihuensis</name>
    <dbReference type="NCBI Taxonomy" id="1156355"/>
    <lineage>
        <taxon>Bacteria</taxon>
        <taxon>Bacillati</taxon>
        <taxon>Bacillota</taxon>
        <taxon>Bacilli</taxon>
        <taxon>Bacillales</taxon>
        <taxon>Paenibacillaceae</taxon>
        <taxon>Paenibacillus</taxon>
    </lineage>
</organism>
<protein>
    <submittedName>
        <fullName evidence="1">Uncharacterized protein</fullName>
    </submittedName>
</protein>
<sequence length="54" mass="6416">MRMIYENYRGFQIYQHDDSYNAVAPNLVFSHKQLSQLLNKIDLYLDSQVLHIAT</sequence>